<reference evidence="9 12" key="2">
    <citation type="submission" date="2019-02" db="EMBL/GenBank/DDBJ databases">
        <title>Complete genome sequence of Desulfobacter hydrogenophilus AcRS1.</title>
        <authorList>
            <person name="Marietou A."/>
            <person name="Lund M.B."/>
            <person name="Marshall I.P.G."/>
            <person name="Schreiber L."/>
            <person name="Jorgensen B."/>
        </authorList>
    </citation>
    <scope>NUCLEOTIDE SEQUENCE [LARGE SCALE GENOMIC DNA]</scope>
    <source>
        <strain evidence="9 12">AcRS1</strain>
    </source>
</reference>
<dbReference type="Gene3D" id="1.20.1600.10">
    <property type="entry name" value="Outer membrane efflux proteins (OEP)"/>
    <property type="match status" value="1"/>
</dbReference>
<name>A0A328FDR6_9BACT</name>
<sequence length="464" mass="52378">MMKDKKKEKIRMIRGSASLPWMTEQTVCLILIVLFVSLFFQGMAQASEIQKMSIVEAVELALKYNQDLKLAKNDVQYSKLTLEKEKNDYLPQVTGTVNTTLGQSGSNQNYHTLGAEVFTQLNLFKGFEDKASLESARYSLSSDEHTQTRQKQQVIYDTANAYIDAVQRLQEVEVAQENLTTNRQQEKVIKAFHEAGKVPATDLYQQQAETAKANFDFIAAENTLKVSKLQLAKSIGSTNLGEFDVEIPEITSVTMAPETDADRLIQTAFETRPDLFALEKSIFAKEANIKEAASGKYPSVDLNAGMGSSYDNRYDENFGHQFGDDNIDSYIGVSVSLPIFDRHLTRTRVNQAKIDKQSERLTLEKLKQQIREELGQAVADYQTACESILVSKSRLLYTNKALESIFQRYKMGAANLTELTQARSDQVEARNELIQAKMDEMQKIISIFFYKGDLGLSHLLKEKL</sequence>
<proteinExistence type="inferred from homology"/>
<evidence type="ECO:0000256" key="2">
    <source>
        <dbReference type="ARBA" id="ARBA00007613"/>
    </source>
</evidence>
<dbReference type="EMBL" id="CP036313">
    <property type="protein sequence ID" value="QBH15383.1"/>
    <property type="molecule type" value="Genomic_DNA"/>
</dbReference>
<dbReference type="GO" id="GO:0009279">
    <property type="term" value="C:cell outer membrane"/>
    <property type="evidence" value="ECO:0007669"/>
    <property type="project" value="UniProtKB-SubCell"/>
</dbReference>
<evidence type="ECO:0000256" key="6">
    <source>
        <dbReference type="ARBA" id="ARBA00023136"/>
    </source>
</evidence>
<evidence type="ECO:0000313" key="11">
    <source>
        <dbReference type="Proteomes" id="UP000248798"/>
    </source>
</evidence>
<dbReference type="RefSeq" id="WP_111955579.1">
    <property type="nucleotide sequence ID" value="NZ_CP036313.1"/>
</dbReference>
<evidence type="ECO:0000256" key="3">
    <source>
        <dbReference type="ARBA" id="ARBA00022448"/>
    </source>
</evidence>
<evidence type="ECO:0000313" key="10">
    <source>
        <dbReference type="EMBL" id="RAM02459.1"/>
    </source>
</evidence>
<dbReference type="PANTHER" id="PTHR30026:SF20">
    <property type="entry name" value="OUTER MEMBRANE PROTEIN TOLC"/>
    <property type="match status" value="1"/>
</dbReference>
<evidence type="ECO:0000256" key="1">
    <source>
        <dbReference type="ARBA" id="ARBA00004442"/>
    </source>
</evidence>
<keyword evidence="6" id="KW-0472">Membrane</keyword>
<evidence type="ECO:0000313" key="12">
    <source>
        <dbReference type="Proteomes" id="UP000293902"/>
    </source>
</evidence>
<dbReference type="Pfam" id="PF02321">
    <property type="entry name" value="OEP"/>
    <property type="match status" value="2"/>
</dbReference>
<keyword evidence="12" id="KW-1185">Reference proteome</keyword>
<evidence type="ECO:0000256" key="7">
    <source>
        <dbReference type="ARBA" id="ARBA00023237"/>
    </source>
</evidence>
<keyword evidence="5" id="KW-0812">Transmembrane</keyword>
<reference evidence="10 11" key="1">
    <citation type="submission" date="2018-06" db="EMBL/GenBank/DDBJ databases">
        <title>Complete Genome Sequence of Desulfobacter hydrogenophilus (DSM3380).</title>
        <authorList>
            <person name="Marietou A."/>
            <person name="Schreiber L."/>
            <person name="Marshall I."/>
            <person name="Jorgensen B."/>
        </authorList>
    </citation>
    <scope>NUCLEOTIDE SEQUENCE [LARGE SCALE GENOMIC DNA]</scope>
    <source>
        <strain evidence="10 11">DSM 3380</strain>
    </source>
</reference>
<keyword evidence="7" id="KW-0998">Cell outer membrane</keyword>
<dbReference type="PANTHER" id="PTHR30026">
    <property type="entry name" value="OUTER MEMBRANE PROTEIN TOLC"/>
    <property type="match status" value="1"/>
</dbReference>
<dbReference type="OrthoDB" id="9789368at2"/>
<comment type="subcellular location">
    <subcellularLocation>
        <location evidence="1">Cell outer membrane</location>
    </subcellularLocation>
</comment>
<dbReference type="SUPFAM" id="SSF56954">
    <property type="entry name" value="Outer membrane efflux proteins (OEP)"/>
    <property type="match status" value="1"/>
</dbReference>
<evidence type="ECO:0000256" key="5">
    <source>
        <dbReference type="ARBA" id="ARBA00022692"/>
    </source>
</evidence>
<dbReference type="GO" id="GO:0015562">
    <property type="term" value="F:efflux transmembrane transporter activity"/>
    <property type="evidence" value="ECO:0007669"/>
    <property type="project" value="InterPro"/>
</dbReference>
<dbReference type="AlphaFoldDB" id="A0A328FDR6"/>
<evidence type="ECO:0000256" key="8">
    <source>
        <dbReference type="SAM" id="Coils"/>
    </source>
</evidence>
<dbReference type="InterPro" id="IPR051906">
    <property type="entry name" value="TolC-like"/>
</dbReference>
<protein>
    <submittedName>
        <fullName evidence="9">TolC family protein</fullName>
    </submittedName>
</protein>
<accession>A0A328FDR6</accession>
<comment type="similarity">
    <text evidence="2">Belongs to the outer membrane factor (OMF) (TC 1.B.17) family.</text>
</comment>
<keyword evidence="8" id="KW-0175">Coiled coil</keyword>
<dbReference type="EMBL" id="QLNI01000014">
    <property type="protein sequence ID" value="RAM02459.1"/>
    <property type="molecule type" value="Genomic_DNA"/>
</dbReference>
<evidence type="ECO:0000313" key="9">
    <source>
        <dbReference type="EMBL" id="QBH15383.1"/>
    </source>
</evidence>
<keyword evidence="4" id="KW-1134">Transmembrane beta strand</keyword>
<gene>
    <name evidence="10" type="ORF">DO021_08275</name>
    <name evidence="9" type="ORF">EYB58_22240</name>
</gene>
<dbReference type="GO" id="GO:0015288">
    <property type="term" value="F:porin activity"/>
    <property type="evidence" value="ECO:0007669"/>
    <property type="project" value="TreeGrafter"/>
</dbReference>
<dbReference type="GO" id="GO:1990281">
    <property type="term" value="C:efflux pump complex"/>
    <property type="evidence" value="ECO:0007669"/>
    <property type="project" value="TreeGrafter"/>
</dbReference>
<organism evidence="10 11">
    <name type="scientific">Desulfobacter hydrogenophilus</name>
    <dbReference type="NCBI Taxonomy" id="2291"/>
    <lineage>
        <taxon>Bacteria</taxon>
        <taxon>Pseudomonadati</taxon>
        <taxon>Thermodesulfobacteriota</taxon>
        <taxon>Desulfobacteria</taxon>
        <taxon>Desulfobacterales</taxon>
        <taxon>Desulfobacteraceae</taxon>
        <taxon>Desulfobacter</taxon>
    </lineage>
</organism>
<dbReference type="InterPro" id="IPR003423">
    <property type="entry name" value="OMP_efflux"/>
</dbReference>
<dbReference type="Proteomes" id="UP000293902">
    <property type="component" value="Chromosome"/>
</dbReference>
<feature type="coiled-coil region" evidence="8">
    <location>
        <begin position="349"/>
        <end position="376"/>
    </location>
</feature>
<evidence type="ECO:0000256" key="4">
    <source>
        <dbReference type="ARBA" id="ARBA00022452"/>
    </source>
</evidence>
<dbReference type="Proteomes" id="UP000248798">
    <property type="component" value="Unassembled WGS sequence"/>
</dbReference>
<keyword evidence="3" id="KW-0813">Transport</keyword>